<dbReference type="AlphaFoldDB" id="A0AAE0NT29"/>
<keyword evidence="2" id="KW-1185">Reference proteome</keyword>
<reference evidence="1" key="2">
    <citation type="submission" date="2023-06" db="EMBL/GenBank/DDBJ databases">
        <authorList>
            <consortium name="Lawrence Berkeley National Laboratory"/>
            <person name="Haridas S."/>
            <person name="Hensen N."/>
            <person name="Bonometti L."/>
            <person name="Westerberg I."/>
            <person name="Brannstrom I.O."/>
            <person name="Guillou S."/>
            <person name="Cros-Aarteil S."/>
            <person name="Calhoun S."/>
            <person name="Kuo A."/>
            <person name="Mondo S."/>
            <person name="Pangilinan J."/>
            <person name="Riley R."/>
            <person name="LaButti K."/>
            <person name="Andreopoulos B."/>
            <person name="Lipzen A."/>
            <person name="Chen C."/>
            <person name="Yanf M."/>
            <person name="Daum C."/>
            <person name="Ng V."/>
            <person name="Clum A."/>
            <person name="Steindorff A."/>
            <person name="Ohm R."/>
            <person name="Martin F."/>
            <person name="Silar P."/>
            <person name="Natvig D."/>
            <person name="Lalanne C."/>
            <person name="Gautier V."/>
            <person name="Ament-velasquez S.L."/>
            <person name="Kruys A."/>
            <person name="Hutchinson M.I."/>
            <person name="Powell A.J."/>
            <person name="Barry K."/>
            <person name="Miller A.N."/>
            <person name="Grigoriev I.V."/>
            <person name="Debuchy R."/>
            <person name="Gladieux P."/>
            <person name="Thoren M.H."/>
            <person name="Johannesson H."/>
        </authorList>
    </citation>
    <scope>NUCLEOTIDE SEQUENCE</scope>
    <source>
        <strain evidence="1">CBS 232.78</strain>
    </source>
</reference>
<proteinExistence type="predicted"/>
<evidence type="ECO:0008006" key="3">
    <source>
        <dbReference type="Google" id="ProtNLM"/>
    </source>
</evidence>
<evidence type="ECO:0000313" key="1">
    <source>
        <dbReference type="EMBL" id="KAK3387184.1"/>
    </source>
</evidence>
<comment type="caution">
    <text evidence="1">The sequence shown here is derived from an EMBL/GenBank/DDBJ whole genome shotgun (WGS) entry which is preliminary data.</text>
</comment>
<organism evidence="1 2">
    <name type="scientific">Podospora didyma</name>
    <dbReference type="NCBI Taxonomy" id="330526"/>
    <lineage>
        <taxon>Eukaryota</taxon>
        <taxon>Fungi</taxon>
        <taxon>Dikarya</taxon>
        <taxon>Ascomycota</taxon>
        <taxon>Pezizomycotina</taxon>
        <taxon>Sordariomycetes</taxon>
        <taxon>Sordariomycetidae</taxon>
        <taxon>Sordariales</taxon>
        <taxon>Podosporaceae</taxon>
        <taxon>Podospora</taxon>
    </lineage>
</organism>
<name>A0AAE0NT29_9PEZI</name>
<accession>A0AAE0NT29</accession>
<sequence>MQGTWSMAARLRGYHCQACHRATSAVALQPLPPGNRPRLSRVRASTVSAKSYSASSAEASAATIEDPIQRGEIKNPTEEARSRIALAMTHSTARDFANLITSADYYSNAFVDKRHDDDNVIGVICTRRTQELVELNGKLRFKKIAAVSELRTIYDPKWLDTDIMPAKSTASASLATCEEVISLEARYGIAEQREPVSPLQFSKTVEMVNCLVDRLLAEAYNRNRSEFPDTSSPKRLDSAWNMIRMMRSDGYPSYDHPQLDYAAATQARSYLNEMNGRIMAEWRPRSRVNNVAKICYNLLVSPFPPGIENYNALIFGFTRLEEHDLAQVVVDSFLFMSHFKPTKATTLCLLHHYRLKNDVAGFLGIIRRLAGYDERGIGLRRKPIAEVPRNAFLRDWVLTADVKLVREHVVERAPLDQSHLQAIMEGLVDYNALVLAARLFVNNLRGNWATSTQVLERLLHACIRWNDGSAARVLVHGLTENIKESTAMILDSEALSIKAVRKLRHLLNVRRARSLEVFSSPRFLYPAGISRGGYKLTHLAMSLWLRETMYDIDLKGIAFARIKQAIDGRSFWNRPLSFRIGLAASILDLVTSRSMLKLDKIERTSRVTRLCWLEEEIASSGHRITVAEKRIKAAEEKMSPPAGEPTLAGREWAVGAVMHD</sequence>
<dbReference type="EMBL" id="JAULSW010000003">
    <property type="protein sequence ID" value="KAK3387184.1"/>
    <property type="molecule type" value="Genomic_DNA"/>
</dbReference>
<protein>
    <recommendedName>
        <fullName evidence="3">Pentatricopeptide repeat domain-containing protein</fullName>
    </recommendedName>
</protein>
<evidence type="ECO:0000313" key="2">
    <source>
        <dbReference type="Proteomes" id="UP001285441"/>
    </source>
</evidence>
<dbReference type="Proteomes" id="UP001285441">
    <property type="component" value="Unassembled WGS sequence"/>
</dbReference>
<gene>
    <name evidence="1" type="ORF">B0H63DRAFT_558748</name>
</gene>
<reference evidence="1" key="1">
    <citation type="journal article" date="2023" name="Mol. Phylogenet. Evol.">
        <title>Genome-scale phylogeny and comparative genomics of the fungal order Sordariales.</title>
        <authorList>
            <person name="Hensen N."/>
            <person name="Bonometti L."/>
            <person name="Westerberg I."/>
            <person name="Brannstrom I.O."/>
            <person name="Guillou S."/>
            <person name="Cros-Aarteil S."/>
            <person name="Calhoun S."/>
            <person name="Haridas S."/>
            <person name="Kuo A."/>
            <person name="Mondo S."/>
            <person name="Pangilinan J."/>
            <person name="Riley R."/>
            <person name="LaButti K."/>
            <person name="Andreopoulos B."/>
            <person name="Lipzen A."/>
            <person name="Chen C."/>
            <person name="Yan M."/>
            <person name="Daum C."/>
            <person name="Ng V."/>
            <person name="Clum A."/>
            <person name="Steindorff A."/>
            <person name="Ohm R.A."/>
            <person name="Martin F."/>
            <person name="Silar P."/>
            <person name="Natvig D.O."/>
            <person name="Lalanne C."/>
            <person name="Gautier V."/>
            <person name="Ament-Velasquez S.L."/>
            <person name="Kruys A."/>
            <person name="Hutchinson M.I."/>
            <person name="Powell A.J."/>
            <person name="Barry K."/>
            <person name="Miller A.N."/>
            <person name="Grigoriev I.V."/>
            <person name="Debuchy R."/>
            <person name="Gladieux P."/>
            <person name="Hiltunen Thoren M."/>
            <person name="Johannesson H."/>
        </authorList>
    </citation>
    <scope>NUCLEOTIDE SEQUENCE</scope>
    <source>
        <strain evidence="1">CBS 232.78</strain>
    </source>
</reference>